<feature type="compositionally biased region" description="Basic and acidic residues" evidence="4">
    <location>
        <begin position="262"/>
        <end position="303"/>
    </location>
</feature>
<feature type="region of interest" description="Disordered" evidence="4">
    <location>
        <begin position="405"/>
        <end position="438"/>
    </location>
</feature>
<feature type="compositionally biased region" description="Basic and acidic residues" evidence="4">
    <location>
        <begin position="24"/>
        <end position="112"/>
    </location>
</feature>
<dbReference type="EMBL" id="VSWD01000005">
    <property type="protein sequence ID" value="KAK3104147.1"/>
    <property type="molecule type" value="Genomic_DNA"/>
</dbReference>
<feature type="compositionally biased region" description="Polar residues" evidence="4">
    <location>
        <begin position="113"/>
        <end position="125"/>
    </location>
</feature>
<feature type="compositionally biased region" description="Low complexity" evidence="4">
    <location>
        <begin position="317"/>
        <end position="335"/>
    </location>
</feature>
<keyword evidence="6" id="KW-1185">Reference proteome</keyword>
<dbReference type="GO" id="GO:0006334">
    <property type="term" value="P:nucleosome assembly"/>
    <property type="evidence" value="ECO:0007669"/>
    <property type="project" value="TreeGrafter"/>
</dbReference>
<organism evidence="5 6">
    <name type="scientific">Pinctada imbricata</name>
    <name type="common">Atlantic pearl-oyster</name>
    <name type="synonym">Pinctada martensii</name>
    <dbReference type="NCBI Taxonomy" id="66713"/>
    <lineage>
        <taxon>Eukaryota</taxon>
        <taxon>Metazoa</taxon>
        <taxon>Spiralia</taxon>
        <taxon>Lophotrochozoa</taxon>
        <taxon>Mollusca</taxon>
        <taxon>Bivalvia</taxon>
        <taxon>Autobranchia</taxon>
        <taxon>Pteriomorphia</taxon>
        <taxon>Pterioida</taxon>
        <taxon>Pterioidea</taxon>
        <taxon>Pteriidae</taxon>
        <taxon>Pinctada</taxon>
    </lineage>
</organism>
<dbReference type="Proteomes" id="UP001186944">
    <property type="component" value="Unassembled WGS sequence"/>
</dbReference>
<dbReference type="Pfam" id="PF08243">
    <property type="entry name" value="SPT2"/>
    <property type="match status" value="1"/>
</dbReference>
<dbReference type="AlphaFoldDB" id="A0AA89CBP2"/>
<evidence type="ECO:0008006" key="7">
    <source>
        <dbReference type="Google" id="ProtNLM"/>
    </source>
</evidence>
<dbReference type="GO" id="GO:0003677">
    <property type="term" value="F:DNA binding"/>
    <property type="evidence" value="ECO:0007669"/>
    <property type="project" value="TreeGrafter"/>
</dbReference>
<feature type="compositionally biased region" description="Basic and acidic residues" evidence="4">
    <location>
        <begin position="170"/>
        <end position="181"/>
    </location>
</feature>
<evidence type="ECO:0000256" key="1">
    <source>
        <dbReference type="ARBA" id="ARBA00006461"/>
    </source>
</evidence>
<evidence type="ECO:0000313" key="5">
    <source>
        <dbReference type="EMBL" id="KAK3104147.1"/>
    </source>
</evidence>
<gene>
    <name evidence="5" type="ORF">FSP39_024814</name>
</gene>
<dbReference type="InterPro" id="IPR013256">
    <property type="entry name" value="Chromatin_SPT2"/>
</dbReference>
<accession>A0AA89CBP2</accession>
<feature type="compositionally biased region" description="Basic and acidic residues" evidence="4">
    <location>
        <begin position="369"/>
        <end position="378"/>
    </location>
</feature>
<feature type="region of interest" description="Disordered" evidence="4">
    <location>
        <begin position="24"/>
        <end position="382"/>
    </location>
</feature>
<keyword evidence="2 3" id="KW-0175">Coiled coil</keyword>
<name>A0AA89CBP2_PINIB</name>
<comment type="similarity">
    <text evidence="1">Belongs to the SPT2 family.</text>
</comment>
<feature type="compositionally biased region" description="Polar residues" evidence="4">
    <location>
        <begin position="246"/>
        <end position="261"/>
    </location>
</feature>
<evidence type="ECO:0000313" key="6">
    <source>
        <dbReference type="Proteomes" id="UP001186944"/>
    </source>
</evidence>
<sequence length="525" mass="60871">MKVELEKELKRREFEEKRAKLIEKMKEGLSEEKEPKKDKVSKEEKEEKRRKERELKRNEQHHERELNGETVRKRRKGMTDEELKEWLAKGDSDKGDKVDKVVKKEKISDHSKPSTSKPLKSNTSAKKPPPMGFGDLLKLAQEKSTDVIDTNPFCPAKPKKVEIGRLLTQAEKDRKQDELRHRSQKSQKPNHSQSESVEVRHKSGTSQGESREMKHRTGVSKSESSDIRHKPGSSKGESSEMRRKPQTSQSGSKLGNHNTQQNKKEQDMLEREREILRRERELLEREKEILRKEKEDVRTKSDKLNGSSKSDSKHSKNSISKSVSSSVIRDNSSGSKRTDMSKPSSSGGGSRLKDALEKSGKSSKSKSSCNDDSRHYDCENENVLVCGPSKAEKKTVGESQNPWDRIYGQIKKNHPTTAKRRRVESYSDESEYDEDMEGFIEDEASDVEEVGETDYSAHIRQIFGYDRRKFRYESDHEIKNMETNFREQMKEEARSARLGLMEDLEDIKREEEEMKRKMQAKKRKK</sequence>
<evidence type="ECO:0000256" key="3">
    <source>
        <dbReference type="SAM" id="Coils"/>
    </source>
</evidence>
<feature type="compositionally biased region" description="Basic residues" evidence="4">
    <location>
        <begin position="411"/>
        <end position="422"/>
    </location>
</feature>
<feature type="coiled-coil region" evidence="3">
    <location>
        <begin position="490"/>
        <end position="524"/>
    </location>
</feature>
<protein>
    <recommendedName>
        <fullName evidence="7">Protein SPT2 homolog</fullName>
    </recommendedName>
</protein>
<comment type="caution">
    <text evidence="5">The sequence shown here is derived from an EMBL/GenBank/DDBJ whole genome shotgun (WGS) entry which is preliminary data.</text>
</comment>
<feature type="compositionally biased region" description="Acidic residues" evidence="4">
    <location>
        <begin position="426"/>
        <end position="438"/>
    </location>
</feature>
<dbReference type="SMART" id="SM00784">
    <property type="entry name" value="SPT2"/>
    <property type="match status" value="1"/>
</dbReference>
<dbReference type="GO" id="GO:0042393">
    <property type="term" value="F:histone binding"/>
    <property type="evidence" value="ECO:0007669"/>
    <property type="project" value="TreeGrafter"/>
</dbReference>
<dbReference type="GO" id="GO:0006360">
    <property type="term" value="P:transcription by RNA polymerase I"/>
    <property type="evidence" value="ECO:0007669"/>
    <property type="project" value="TreeGrafter"/>
</dbReference>
<evidence type="ECO:0000256" key="2">
    <source>
        <dbReference type="ARBA" id="ARBA00023054"/>
    </source>
</evidence>
<evidence type="ECO:0000256" key="4">
    <source>
        <dbReference type="SAM" id="MobiDB-lite"/>
    </source>
</evidence>
<feature type="compositionally biased region" description="Polar residues" evidence="4">
    <location>
        <begin position="186"/>
        <end position="196"/>
    </location>
</feature>
<dbReference type="GO" id="GO:0005730">
    <property type="term" value="C:nucleolus"/>
    <property type="evidence" value="ECO:0007669"/>
    <property type="project" value="TreeGrafter"/>
</dbReference>
<dbReference type="PANTHER" id="PTHR22691">
    <property type="entry name" value="YEAST SPT2-RELATED"/>
    <property type="match status" value="1"/>
</dbReference>
<feature type="compositionally biased region" description="Basic and acidic residues" evidence="4">
    <location>
        <begin position="351"/>
        <end position="360"/>
    </location>
</feature>
<reference evidence="5" key="1">
    <citation type="submission" date="2019-08" db="EMBL/GenBank/DDBJ databases">
        <title>The improved chromosome-level genome for the pearl oyster Pinctada fucata martensii using PacBio sequencing and Hi-C.</title>
        <authorList>
            <person name="Zheng Z."/>
        </authorList>
    </citation>
    <scope>NUCLEOTIDE SEQUENCE</scope>
    <source>
        <strain evidence="5">ZZ-2019</strain>
        <tissue evidence="5">Adductor muscle</tissue>
    </source>
</reference>
<dbReference type="PANTHER" id="PTHR22691:SF8">
    <property type="entry name" value="PROTEIN SPT2 HOMOLOG"/>
    <property type="match status" value="1"/>
</dbReference>
<proteinExistence type="inferred from homology"/>